<dbReference type="InterPro" id="IPR050493">
    <property type="entry name" value="FAD-dep_Monooxygenase_BioMet"/>
</dbReference>
<protein>
    <submittedName>
        <fullName evidence="7">3-hydroxybenzoate 6-hydroxylase</fullName>
    </submittedName>
</protein>
<dbReference type="PRINTS" id="PR00420">
    <property type="entry name" value="RNGMNOXGNASE"/>
</dbReference>
<keyword evidence="8" id="KW-1185">Reference proteome</keyword>
<dbReference type="AlphaFoldDB" id="A0A194VV78"/>
<evidence type="ECO:0000259" key="6">
    <source>
        <dbReference type="Pfam" id="PF01494"/>
    </source>
</evidence>
<evidence type="ECO:0000313" key="7">
    <source>
        <dbReference type="EMBL" id="KUI67902.1"/>
    </source>
</evidence>
<accession>A0A194VV78</accession>
<proteinExistence type="inferred from homology"/>
<keyword evidence="2" id="KW-0285">Flavoprotein</keyword>
<dbReference type="OrthoDB" id="420606at2759"/>
<name>A0A194VV78_CYTMA</name>
<feature type="domain" description="FAD-binding" evidence="6">
    <location>
        <begin position="54"/>
        <end position="406"/>
    </location>
</feature>
<dbReference type="SUPFAM" id="SSF54373">
    <property type="entry name" value="FAD-linked reductases, C-terminal domain"/>
    <property type="match status" value="1"/>
</dbReference>
<dbReference type="InterPro" id="IPR002938">
    <property type="entry name" value="FAD-bd"/>
</dbReference>
<dbReference type="FunFam" id="3.50.50.60:FF:000115">
    <property type="entry name" value="Salicylate hydroxylase, putative"/>
    <property type="match status" value="1"/>
</dbReference>
<dbReference type="SMR" id="A0A194VV78"/>
<evidence type="ECO:0000256" key="4">
    <source>
        <dbReference type="ARBA" id="ARBA00023002"/>
    </source>
</evidence>
<keyword evidence="5" id="KW-0503">Monooxygenase</keyword>
<dbReference type="PANTHER" id="PTHR13789">
    <property type="entry name" value="MONOOXYGENASE"/>
    <property type="match status" value="1"/>
</dbReference>
<evidence type="ECO:0000256" key="1">
    <source>
        <dbReference type="ARBA" id="ARBA00007992"/>
    </source>
</evidence>
<comment type="similarity">
    <text evidence="1">Belongs to the paxM FAD-dependent monooxygenase family.</text>
</comment>
<keyword evidence="3" id="KW-0274">FAD</keyword>
<keyword evidence="4" id="KW-0560">Oxidoreductase</keyword>
<evidence type="ECO:0000256" key="2">
    <source>
        <dbReference type="ARBA" id="ARBA00022630"/>
    </source>
</evidence>
<dbReference type="Pfam" id="PF01494">
    <property type="entry name" value="FAD_binding_3"/>
    <property type="match status" value="1"/>
</dbReference>
<sequence>MNLLRVYTPICALSWRRTTTRNVMVARSDPAITVSNDWTSVNGDAQQPKSPIKLNVNIVGAGISGLATAVSTALSGHNVTVFESAKELLEIGAGLQVTPNSTRILQRWGLPDRVWHAAAEPTSLSVHRYTGQLLAHEDNFHKNIRKKYQAPYLAMHRVDLQLSLYERAKQLGVQFNLGEKVDLVDVDAAEITKESGEKAKADIVVAADGLWSKTAACFRGKRSPPLPTGDLAYRVVLKLEDVADDPELSCLVRNPAVNFWIGPGSHVVGYSIRGGKMYNLVLLCPDDLPEGVSRQPGDLEEMKALFTNWDPLLRRFLNKVDRVDKWRLMHREELPSWTNDKSNFVFVGDACHPMLPYLAQGANSAIEDGAVLGTLLGHVKSKDQVHQALKMYEKLRKARGEAIVKETFRQRHDFHLPDGPEQEARDSLFLSVLGKEPKGPFPSRWTCPEVQPWLYGYDAFTEVYNAVKDEPF</sequence>
<evidence type="ECO:0000256" key="3">
    <source>
        <dbReference type="ARBA" id="ARBA00022827"/>
    </source>
</evidence>
<dbReference type="Gene3D" id="3.50.50.60">
    <property type="entry name" value="FAD/NAD(P)-binding domain"/>
    <property type="match status" value="1"/>
</dbReference>
<dbReference type="GO" id="GO:0071949">
    <property type="term" value="F:FAD binding"/>
    <property type="evidence" value="ECO:0007669"/>
    <property type="project" value="InterPro"/>
</dbReference>
<organism evidence="7 8">
    <name type="scientific">Cytospora mali</name>
    <name type="common">Apple Valsa canker fungus</name>
    <name type="synonym">Valsa mali</name>
    <dbReference type="NCBI Taxonomy" id="578113"/>
    <lineage>
        <taxon>Eukaryota</taxon>
        <taxon>Fungi</taxon>
        <taxon>Dikarya</taxon>
        <taxon>Ascomycota</taxon>
        <taxon>Pezizomycotina</taxon>
        <taxon>Sordariomycetes</taxon>
        <taxon>Sordariomycetidae</taxon>
        <taxon>Diaporthales</taxon>
        <taxon>Cytosporaceae</taxon>
        <taxon>Cytospora</taxon>
    </lineage>
</organism>
<dbReference type="EMBL" id="CM003100">
    <property type="protein sequence ID" value="KUI67902.1"/>
    <property type="molecule type" value="Genomic_DNA"/>
</dbReference>
<evidence type="ECO:0000313" key="8">
    <source>
        <dbReference type="Proteomes" id="UP000078559"/>
    </source>
</evidence>
<dbReference type="SUPFAM" id="SSF51905">
    <property type="entry name" value="FAD/NAD(P)-binding domain"/>
    <property type="match status" value="1"/>
</dbReference>
<dbReference type="PANTHER" id="PTHR13789:SF238">
    <property type="entry name" value="PUTATIVE (AFU_ORTHOLOGUE AFUA_2G01680)-RELATED"/>
    <property type="match status" value="1"/>
</dbReference>
<gene>
    <name evidence="7" type="ORF">VM1G_03128</name>
</gene>
<dbReference type="InterPro" id="IPR036188">
    <property type="entry name" value="FAD/NAD-bd_sf"/>
</dbReference>
<reference evidence="7" key="1">
    <citation type="submission" date="2014-12" db="EMBL/GenBank/DDBJ databases">
        <title>Genome Sequence of Valsa Canker Pathogens Uncovers a Specific Adaption of Colonization on Woody Bark.</title>
        <authorList>
            <person name="Yin Z."/>
            <person name="Liu H."/>
            <person name="Gao X."/>
            <person name="Li Z."/>
            <person name="Song N."/>
            <person name="Ke X."/>
            <person name="Dai Q."/>
            <person name="Wu Y."/>
            <person name="Sun Y."/>
            <person name="Xu J.-R."/>
            <person name="Kang Z.K."/>
            <person name="Wang L."/>
            <person name="Huang L."/>
        </authorList>
    </citation>
    <scope>NUCLEOTIDE SEQUENCE [LARGE SCALE GENOMIC DNA]</scope>
    <source>
        <strain evidence="7">03-8</strain>
    </source>
</reference>
<evidence type="ECO:0000256" key="5">
    <source>
        <dbReference type="ARBA" id="ARBA00023033"/>
    </source>
</evidence>
<dbReference type="GO" id="GO:0004497">
    <property type="term" value="F:monooxygenase activity"/>
    <property type="evidence" value="ECO:0007669"/>
    <property type="project" value="UniProtKB-KW"/>
</dbReference>
<dbReference type="Proteomes" id="UP000078559">
    <property type="component" value="Chromosome 3"/>
</dbReference>